<keyword evidence="3" id="KW-0808">Transferase</keyword>
<dbReference type="HOGENOM" id="CLU_020520_0_0_7"/>
<evidence type="ECO:0000256" key="1">
    <source>
        <dbReference type="ARBA" id="ARBA00004948"/>
    </source>
</evidence>
<dbReference type="EMBL" id="AZJJ01000001">
    <property type="protein sequence ID" value="ETD27715.1"/>
    <property type="molecule type" value="Genomic_DNA"/>
</dbReference>
<dbReference type="EC" id="2.7.1.49" evidence="2"/>
<sequence>MHLQARANATPVLSVAGSDCSGGAGLQADLKTFAAHGLYGMSVVLSVVAENTSRVINSVDMPSESIFAQFDAVFEDIVPKAVKIGMLGSVSILESVEQSLARYLPSNIVIDPVMFAKNGFPLMPESIRKEFARLLIPYACVLTPNIPEASELCGFEIASLEDMKKSALMLHKMGAKSVLVKGGHKEDFADDVLYDGKEFHIFHAKKLKSTSTHGTGCTLSSAIAANLALGFSLYDSIRRAKSYTYNAIAHAAPLGKGFGPTNHLYACACDPLGGLH</sequence>
<dbReference type="GO" id="GO:0009228">
    <property type="term" value="P:thiamine biosynthetic process"/>
    <property type="evidence" value="ECO:0007669"/>
    <property type="project" value="InterPro"/>
</dbReference>
<evidence type="ECO:0000313" key="9">
    <source>
        <dbReference type="Proteomes" id="UP000018688"/>
    </source>
</evidence>
<keyword evidence="6" id="KW-0067">ATP-binding</keyword>
<evidence type="ECO:0000256" key="6">
    <source>
        <dbReference type="ARBA" id="ARBA00022840"/>
    </source>
</evidence>
<dbReference type="InterPro" id="IPR013749">
    <property type="entry name" value="PM/HMP-P_kinase-1"/>
</dbReference>
<dbReference type="SUPFAM" id="SSF53613">
    <property type="entry name" value="Ribokinase-like"/>
    <property type="match status" value="1"/>
</dbReference>
<dbReference type="PANTHER" id="PTHR20858:SF17">
    <property type="entry name" value="HYDROXYMETHYLPYRIMIDINE_PHOSPHOMETHYLPYRIMIDINE KINASE THI20-RELATED"/>
    <property type="match status" value="1"/>
</dbReference>
<name>V8CL09_9HELI</name>
<protein>
    <recommendedName>
        <fullName evidence="2">hydroxymethylpyrimidine kinase</fullName>
        <ecNumber evidence="2">2.7.1.49</ecNumber>
    </recommendedName>
</protein>
<feature type="domain" description="Pyridoxamine kinase/Phosphomethylpyrimidine kinase" evidence="7">
    <location>
        <begin position="19"/>
        <end position="262"/>
    </location>
</feature>
<dbReference type="Proteomes" id="UP000018688">
    <property type="component" value="Unassembled WGS sequence"/>
</dbReference>
<evidence type="ECO:0000259" key="7">
    <source>
        <dbReference type="Pfam" id="PF08543"/>
    </source>
</evidence>
<keyword evidence="5 8" id="KW-0418">Kinase</keyword>
<dbReference type="GO" id="GO:0008972">
    <property type="term" value="F:phosphomethylpyrimidine kinase activity"/>
    <property type="evidence" value="ECO:0007669"/>
    <property type="project" value="InterPro"/>
</dbReference>
<evidence type="ECO:0000313" key="8">
    <source>
        <dbReference type="EMBL" id="ETD27715.1"/>
    </source>
</evidence>
<evidence type="ECO:0000256" key="2">
    <source>
        <dbReference type="ARBA" id="ARBA00012135"/>
    </source>
</evidence>
<evidence type="ECO:0000256" key="4">
    <source>
        <dbReference type="ARBA" id="ARBA00022741"/>
    </source>
</evidence>
<comment type="pathway">
    <text evidence="1">Cofactor biosynthesis; thiamine diphosphate biosynthesis.</text>
</comment>
<dbReference type="GO" id="GO:0005524">
    <property type="term" value="F:ATP binding"/>
    <property type="evidence" value="ECO:0007669"/>
    <property type="project" value="UniProtKB-KW"/>
</dbReference>
<dbReference type="eggNOG" id="COG0351">
    <property type="taxonomic scope" value="Bacteria"/>
</dbReference>
<evidence type="ECO:0000256" key="5">
    <source>
        <dbReference type="ARBA" id="ARBA00022777"/>
    </source>
</evidence>
<proteinExistence type="predicted"/>
<dbReference type="PANTHER" id="PTHR20858">
    <property type="entry name" value="PHOSPHOMETHYLPYRIMIDINE KINASE"/>
    <property type="match status" value="1"/>
</dbReference>
<dbReference type="RefSeq" id="WP_023929554.1">
    <property type="nucleotide sequence ID" value="NZ_KI669458.1"/>
</dbReference>
<dbReference type="NCBIfam" id="TIGR00097">
    <property type="entry name" value="HMP-P_kinase"/>
    <property type="match status" value="1"/>
</dbReference>
<dbReference type="GO" id="GO:0009229">
    <property type="term" value="P:thiamine diphosphate biosynthetic process"/>
    <property type="evidence" value="ECO:0007669"/>
    <property type="project" value="UniProtKB-UniPathway"/>
</dbReference>
<keyword evidence="4" id="KW-0547">Nucleotide-binding</keyword>
<dbReference type="OrthoDB" id="9810880at2"/>
<gene>
    <name evidence="8" type="ORF">HMPREF2087_00635</name>
</gene>
<dbReference type="FunFam" id="3.40.1190.20:FF:000003">
    <property type="entry name" value="Phosphomethylpyrimidine kinase ThiD"/>
    <property type="match status" value="1"/>
</dbReference>
<dbReference type="Pfam" id="PF08543">
    <property type="entry name" value="Phos_pyr_kin"/>
    <property type="match status" value="1"/>
</dbReference>
<dbReference type="InterPro" id="IPR029056">
    <property type="entry name" value="Ribokinase-like"/>
</dbReference>
<evidence type="ECO:0000256" key="3">
    <source>
        <dbReference type="ARBA" id="ARBA00022679"/>
    </source>
</evidence>
<keyword evidence="9" id="KW-1185">Reference proteome</keyword>
<dbReference type="GO" id="GO:0008902">
    <property type="term" value="F:hydroxymethylpyrimidine kinase activity"/>
    <property type="evidence" value="ECO:0007669"/>
    <property type="project" value="UniProtKB-EC"/>
</dbReference>
<dbReference type="Gene3D" id="3.40.1190.20">
    <property type="match status" value="1"/>
</dbReference>
<dbReference type="InterPro" id="IPR004399">
    <property type="entry name" value="HMP/HMP-P_kinase_dom"/>
</dbReference>
<accession>V8CL09</accession>
<comment type="caution">
    <text evidence="8">The sequence shown here is derived from an EMBL/GenBank/DDBJ whole genome shotgun (WGS) entry which is preliminary data.</text>
</comment>
<dbReference type="PATRIC" id="fig|1357399.3.peg.661"/>
<dbReference type="AlphaFoldDB" id="V8CL09"/>
<dbReference type="STRING" id="1357399.HMPREF2087_00635"/>
<dbReference type="CDD" id="cd01169">
    <property type="entry name" value="HMPP_kinase"/>
    <property type="match status" value="1"/>
</dbReference>
<organism evidence="8 9">
    <name type="scientific">Helicobacter canis NCTC 12740</name>
    <dbReference type="NCBI Taxonomy" id="1357399"/>
    <lineage>
        <taxon>Bacteria</taxon>
        <taxon>Pseudomonadati</taxon>
        <taxon>Campylobacterota</taxon>
        <taxon>Epsilonproteobacteria</taxon>
        <taxon>Campylobacterales</taxon>
        <taxon>Helicobacteraceae</taxon>
        <taxon>Helicobacter</taxon>
    </lineage>
</organism>
<dbReference type="GO" id="GO:0005829">
    <property type="term" value="C:cytosol"/>
    <property type="evidence" value="ECO:0007669"/>
    <property type="project" value="TreeGrafter"/>
</dbReference>
<reference evidence="8 9" key="1">
    <citation type="submission" date="2013-10" db="EMBL/GenBank/DDBJ databases">
        <title>The Genome Sequence of Helicobacter canis NCTC 12740.</title>
        <authorList>
            <consortium name="The Broad Institute Genomics Platform"/>
            <person name="Earl A."/>
            <person name="Fox J.G."/>
            <person name="Shen Z."/>
            <person name="Young S.K."/>
            <person name="Zeng Q."/>
            <person name="Gargeya S."/>
            <person name="Fitzgerald M."/>
            <person name="Abouelleil A."/>
            <person name="Alvarado L."/>
            <person name="Chapman S.B."/>
            <person name="Gainer-Dewar J."/>
            <person name="Goldberg J."/>
            <person name="Griggs A."/>
            <person name="Gujja S."/>
            <person name="Hansen M."/>
            <person name="Howarth C."/>
            <person name="Imamovic A."/>
            <person name="Ireland A."/>
            <person name="Larimer J."/>
            <person name="McCowan C."/>
            <person name="Murphy C."/>
            <person name="Pearson M."/>
            <person name="Poon T.W."/>
            <person name="Priest M."/>
            <person name="Roberts A."/>
            <person name="Saif S."/>
            <person name="Shea T."/>
            <person name="Sykes S."/>
            <person name="Wortman J."/>
            <person name="Nusbaum C."/>
            <person name="Birren B."/>
        </authorList>
    </citation>
    <scope>NUCLEOTIDE SEQUENCE [LARGE SCALE GENOMIC DNA]</scope>
    <source>
        <strain evidence="8 9">NCTC 12740</strain>
    </source>
</reference>
<dbReference type="UniPathway" id="UPA00060">
    <property type="reaction ID" value="UER00138"/>
</dbReference>